<dbReference type="PANTHER" id="PTHR14043">
    <property type="entry name" value="CCAAT DISPLACEMENT PROTEIN-RELATED"/>
    <property type="match status" value="1"/>
</dbReference>
<name>A0A9W8LBJ4_9FUNG</name>
<evidence type="ECO:0000256" key="12">
    <source>
        <dbReference type="SAM" id="Phobius"/>
    </source>
</evidence>
<evidence type="ECO:0000256" key="9">
    <source>
        <dbReference type="ARBA" id="ARBA00023136"/>
    </source>
</evidence>
<evidence type="ECO:0000259" key="14">
    <source>
        <dbReference type="Pfam" id="PF25398"/>
    </source>
</evidence>
<dbReference type="OrthoDB" id="10257567at2759"/>
<keyword evidence="16" id="KW-1185">Reference proteome</keyword>
<evidence type="ECO:0000256" key="4">
    <source>
        <dbReference type="ARBA" id="ARBA00022448"/>
    </source>
</evidence>
<evidence type="ECO:0000256" key="1">
    <source>
        <dbReference type="ARBA" id="ARBA00004409"/>
    </source>
</evidence>
<keyword evidence="8 10" id="KW-0175">Coiled coil</keyword>
<dbReference type="AlphaFoldDB" id="A0A9W8LBJ4"/>
<dbReference type="PANTHER" id="PTHR14043:SF2">
    <property type="entry name" value="HOMEOBOX PROTEIN CUT"/>
    <property type="match status" value="1"/>
</dbReference>
<dbReference type="EMBL" id="JANBUH010000224">
    <property type="protein sequence ID" value="KAJ2753053.1"/>
    <property type="molecule type" value="Genomic_DNA"/>
</dbReference>
<evidence type="ECO:0000256" key="2">
    <source>
        <dbReference type="ARBA" id="ARBA00006415"/>
    </source>
</evidence>
<dbReference type="Proteomes" id="UP001140011">
    <property type="component" value="Unassembled WGS sequence"/>
</dbReference>
<feature type="coiled-coil region" evidence="10">
    <location>
        <begin position="124"/>
        <end position="212"/>
    </location>
</feature>
<comment type="subcellular location">
    <subcellularLocation>
        <location evidence="1">Golgi apparatus membrane</location>
        <topology evidence="1">Single-pass type IV membrane protein</topology>
    </subcellularLocation>
</comment>
<keyword evidence="5 12" id="KW-0812">Transmembrane</keyword>
<reference evidence="15" key="1">
    <citation type="submission" date="2022-07" db="EMBL/GenBank/DDBJ databases">
        <title>Phylogenomic reconstructions and comparative analyses of Kickxellomycotina fungi.</title>
        <authorList>
            <person name="Reynolds N.K."/>
            <person name="Stajich J.E."/>
            <person name="Barry K."/>
            <person name="Grigoriev I.V."/>
            <person name="Crous P."/>
            <person name="Smith M.E."/>
        </authorList>
    </citation>
    <scope>NUCLEOTIDE SEQUENCE</scope>
    <source>
        <strain evidence="15">BCRC 34297</strain>
    </source>
</reference>
<evidence type="ECO:0000313" key="16">
    <source>
        <dbReference type="Proteomes" id="UP001140011"/>
    </source>
</evidence>
<dbReference type="Pfam" id="PF08172">
    <property type="entry name" value="CASP_C"/>
    <property type="match status" value="1"/>
</dbReference>
<feature type="coiled-coil region" evidence="10">
    <location>
        <begin position="399"/>
        <end position="454"/>
    </location>
</feature>
<sequence>MTSNIEESVLAGALEYWRGVNLASLLRELDEAGLAIVDNQKTSLQERRRLAEKTKEFRAVSDEQKPNEFKPLLKAYQNEIDALTKRMKFAETSFLQLFKSLSEAPDPEPFIAGLVEERRLGEARSSAQADAARAEARVETLVAEAAELRERARGAEALQRQLDALQAGVDAAVREQTAQREKEIKEQSEDLVKHLKDRESDLQRQLSAANRRLALVQSTHESQEAERAELSVSADRELIGKLAELDIVQSDLDHSNARLVEVQAQNAKLRAELSMLTGDSSSANGGVAETLAEYRRRLRELDEETARLFASLEKAEAELSHQQARYSAALGSAEREAHAKDEQLQQLRAELKRCADYDEIKRDLDVMKSVEFSAWGQDNNLSDNEDAADDDNGEAESLEKLLVRRNKALENRLTDTKNQLAERQADLLAVQEQCQALETTLAQKTVLAERLEADLLQVQPAASKPSISNDEGGSDAIEMNSLGGSSAAAAANSGLLEIVTGQRDRFRQRNIELDDELRAQGACSSELRRQVEQVKQDNLRLYEEIKYLRSYTSTMSSNGDSTSIAISNGGRQGQIDMDTGVGAKYKGMYEESLNPFNAFHRRETSRRVRSMSILDRLIYMFSNFVMGNRRARMAMLLYVGLLHLLVVATLYRSMLQADDSSHERAPVPPGGP</sequence>
<keyword evidence="6 12" id="KW-1133">Transmembrane helix</keyword>
<evidence type="ECO:0000259" key="13">
    <source>
        <dbReference type="Pfam" id="PF08172"/>
    </source>
</evidence>
<comment type="caution">
    <text evidence="15">The sequence shown here is derived from an EMBL/GenBank/DDBJ whole genome shotgun (WGS) entry which is preliminary data.</text>
</comment>
<dbReference type="InterPro" id="IPR012955">
    <property type="entry name" value="CASP_C"/>
</dbReference>
<proteinExistence type="inferred from homology"/>
<gene>
    <name evidence="15" type="ORF">GGI19_003403</name>
</gene>
<keyword evidence="4" id="KW-0813">Transport</keyword>
<dbReference type="InterPro" id="IPR057476">
    <property type="entry name" value="Cux_N"/>
</dbReference>
<feature type="domain" description="Cux N-terminal" evidence="14">
    <location>
        <begin position="9"/>
        <end position="117"/>
    </location>
</feature>
<evidence type="ECO:0000256" key="3">
    <source>
        <dbReference type="ARBA" id="ARBA00018691"/>
    </source>
</evidence>
<comment type="similarity">
    <text evidence="2">Belongs to the CASP family.</text>
</comment>
<evidence type="ECO:0000256" key="6">
    <source>
        <dbReference type="ARBA" id="ARBA00022989"/>
    </source>
</evidence>
<accession>A0A9W8LBJ4</accession>
<feature type="coiled-coil region" evidence="10">
    <location>
        <begin position="252"/>
        <end position="350"/>
    </location>
</feature>
<evidence type="ECO:0000256" key="5">
    <source>
        <dbReference type="ARBA" id="ARBA00022692"/>
    </source>
</evidence>
<evidence type="ECO:0000256" key="7">
    <source>
        <dbReference type="ARBA" id="ARBA00023034"/>
    </source>
</evidence>
<evidence type="ECO:0000256" key="10">
    <source>
        <dbReference type="SAM" id="Coils"/>
    </source>
</evidence>
<evidence type="ECO:0000256" key="11">
    <source>
        <dbReference type="SAM" id="MobiDB-lite"/>
    </source>
</evidence>
<keyword evidence="7" id="KW-0333">Golgi apparatus</keyword>
<keyword evidence="9 12" id="KW-0472">Membrane</keyword>
<evidence type="ECO:0000256" key="8">
    <source>
        <dbReference type="ARBA" id="ARBA00023054"/>
    </source>
</evidence>
<evidence type="ECO:0000313" key="15">
    <source>
        <dbReference type="EMBL" id="KAJ2753053.1"/>
    </source>
</evidence>
<feature type="domain" description="CASP C-terminal" evidence="13">
    <location>
        <begin position="430"/>
        <end position="654"/>
    </location>
</feature>
<dbReference type="Pfam" id="PF25398">
    <property type="entry name" value="CUX1_N"/>
    <property type="match status" value="1"/>
</dbReference>
<feature type="region of interest" description="Disordered" evidence="11">
    <location>
        <begin position="461"/>
        <end position="480"/>
    </location>
</feature>
<feature type="transmembrane region" description="Helical" evidence="12">
    <location>
        <begin position="633"/>
        <end position="651"/>
    </location>
</feature>
<dbReference type="GO" id="GO:0000139">
    <property type="term" value="C:Golgi membrane"/>
    <property type="evidence" value="ECO:0007669"/>
    <property type="project" value="UniProtKB-SubCell"/>
</dbReference>
<dbReference type="GO" id="GO:0006891">
    <property type="term" value="P:intra-Golgi vesicle-mediated transport"/>
    <property type="evidence" value="ECO:0007669"/>
    <property type="project" value="InterPro"/>
</dbReference>
<organism evidence="15 16">
    <name type="scientific">Coemansia pectinata</name>
    <dbReference type="NCBI Taxonomy" id="1052879"/>
    <lineage>
        <taxon>Eukaryota</taxon>
        <taxon>Fungi</taxon>
        <taxon>Fungi incertae sedis</taxon>
        <taxon>Zoopagomycota</taxon>
        <taxon>Kickxellomycotina</taxon>
        <taxon>Kickxellomycetes</taxon>
        <taxon>Kickxellales</taxon>
        <taxon>Kickxellaceae</taxon>
        <taxon>Coemansia</taxon>
    </lineage>
</organism>
<protein>
    <recommendedName>
        <fullName evidence="3">Protein CASP</fullName>
    </recommendedName>
</protein>